<evidence type="ECO:0000256" key="3">
    <source>
        <dbReference type="ARBA" id="ARBA00022475"/>
    </source>
</evidence>
<dbReference type="Proteomes" id="UP000694844">
    <property type="component" value="Chromosome 3"/>
</dbReference>
<name>A0A8B8DIK0_CRAVI</name>
<dbReference type="PRINTS" id="PR01262">
    <property type="entry name" value="INNEXIN"/>
</dbReference>
<keyword evidence="8 9" id="KW-0407">Ion channel</keyword>
<evidence type="ECO:0000256" key="9">
    <source>
        <dbReference type="RuleBase" id="RU010713"/>
    </source>
</evidence>
<keyword evidence="6 9" id="KW-0406">Ion transport</keyword>
<keyword evidence="7 9" id="KW-0472">Membrane</keyword>
<evidence type="ECO:0000313" key="10">
    <source>
        <dbReference type="Proteomes" id="UP000694844"/>
    </source>
</evidence>
<accession>A0A8B8DIK0</accession>
<dbReference type="InterPro" id="IPR000990">
    <property type="entry name" value="Innexin"/>
</dbReference>
<keyword evidence="3" id="KW-1003">Cell membrane</keyword>
<sequence>MEEDHHIDIRTDPGDTTTFIRKVTENEGGVEVERTYLLSFNLSGNKDDDWADRLSCVFTMVLTGTFALHTAFLQFVLHRSPIDCWCPAEFTDAHVEYVQNYCWISYTYYVPPTEELSENDAIRRRHLVKYYPWIPVLLLLMALMFKLPNVIWRLASFSSGVNIGHLARLAADSQEMTWEQRQKSIENTSIYIERWIQLHRPYRKHIRNFLFGKRSGNYLPTLYIFIKCLYCANVIGQFFLLDAILGQNFFLSMGLTFFERPPSEINQLGLVEFPRVAMCDFKIRQLSNVQDWTVQCVLPYNMFYESFFFILWYWFCLVAIVTCGSLVLWSWRVVFPSNKLAFIEDLLKINADWGNREMKIKDLHFFVYNYLRQDGAFLLRIVQRNTSDVYASDLTTKLWERFVKTRQK</sequence>
<comment type="subcellular location">
    <subcellularLocation>
        <location evidence="1 9">Cell membrane</location>
        <topology evidence="1 9">Multi-pass membrane protein</topology>
    </subcellularLocation>
</comment>
<dbReference type="GO" id="GO:0005921">
    <property type="term" value="C:gap junction"/>
    <property type="evidence" value="ECO:0007669"/>
    <property type="project" value="UniProtKB-UniRule"/>
</dbReference>
<comment type="function">
    <text evidence="9">Structural component of the gap junctions.</text>
</comment>
<organism evidence="10 11">
    <name type="scientific">Crassostrea virginica</name>
    <name type="common">Eastern oyster</name>
    <dbReference type="NCBI Taxonomy" id="6565"/>
    <lineage>
        <taxon>Eukaryota</taxon>
        <taxon>Metazoa</taxon>
        <taxon>Spiralia</taxon>
        <taxon>Lophotrochozoa</taxon>
        <taxon>Mollusca</taxon>
        <taxon>Bivalvia</taxon>
        <taxon>Autobranchia</taxon>
        <taxon>Pteriomorphia</taxon>
        <taxon>Ostreida</taxon>
        <taxon>Ostreoidea</taxon>
        <taxon>Ostreidae</taxon>
        <taxon>Crassostrea</taxon>
    </lineage>
</organism>
<evidence type="ECO:0000256" key="6">
    <source>
        <dbReference type="ARBA" id="ARBA00023065"/>
    </source>
</evidence>
<proteinExistence type="inferred from homology"/>
<keyword evidence="2 9" id="KW-0813">Transport</keyword>
<dbReference type="GeneID" id="111126442"/>
<evidence type="ECO:0000256" key="4">
    <source>
        <dbReference type="ARBA" id="ARBA00022692"/>
    </source>
</evidence>
<dbReference type="KEGG" id="cvn:111126442"/>
<keyword evidence="5 9" id="KW-1133">Transmembrane helix</keyword>
<dbReference type="OrthoDB" id="5867527at2759"/>
<evidence type="ECO:0000256" key="8">
    <source>
        <dbReference type="ARBA" id="ARBA00023303"/>
    </source>
</evidence>
<evidence type="ECO:0000256" key="5">
    <source>
        <dbReference type="ARBA" id="ARBA00022989"/>
    </source>
</evidence>
<reference evidence="11" key="1">
    <citation type="submission" date="2025-08" db="UniProtKB">
        <authorList>
            <consortium name="RefSeq"/>
        </authorList>
    </citation>
    <scope>IDENTIFICATION</scope>
    <source>
        <tissue evidence="11">Whole sample</tissue>
    </source>
</reference>
<dbReference type="PANTHER" id="PTHR11893:SF36">
    <property type="entry name" value="INNEXIN-5"/>
    <property type="match status" value="1"/>
</dbReference>
<keyword evidence="4 9" id="KW-0812">Transmembrane</keyword>
<dbReference type="PANTHER" id="PTHR11893">
    <property type="entry name" value="INNEXIN"/>
    <property type="match status" value="1"/>
</dbReference>
<feature type="transmembrane region" description="Helical" evidence="9">
    <location>
        <begin position="307"/>
        <end position="329"/>
    </location>
</feature>
<dbReference type="GO" id="GO:0034220">
    <property type="term" value="P:monoatomic ion transmembrane transport"/>
    <property type="evidence" value="ECO:0007669"/>
    <property type="project" value="UniProtKB-KW"/>
</dbReference>
<feature type="transmembrane region" description="Helical" evidence="9">
    <location>
        <begin position="127"/>
        <end position="145"/>
    </location>
</feature>
<evidence type="ECO:0000313" key="11">
    <source>
        <dbReference type="RefSeq" id="XP_022326806.1"/>
    </source>
</evidence>
<dbReference type="Pfam" id="PF00876">
    <property type="entry name" value="Innexin"/>
    <property type="match status" value="1"/>
</dbReference>
<comment type="similarity">
    <text evidence="9">Belongs to the pannexin family.</text>
</comment>
<protein>
    <recommendedName>
        <fullName evidence="9">Innexin</fullName>
    </recommendedName>
</protein>
<dbReference type="PROSITE" id="PS51013">
    <property type="entry name" value="PANNEXIN"/>
    <property type="match status" value="1"/>
</dbReference>
<dbReference type="RefSeq" id="XP_022326806.1">
    <property type="nucleotide sequence ID" value="XM_022471098.1"/>
</dbReference>
<evidence type="ECO:0000256" key="1">
    <source>
        <dbReference type="ARBA" id="ARBA00004651"/>
    </source>
</evidence>
<keyword evidence="10" id="KW-1185">Reference proteome</keyword>
<dbReference type="AlphaFoldDB" id="A0A8B8DIK0"/>
<evidence type="ECO:0000256" key="7">
    <source>
        <dbReference type="ARBA" id="ARBA00023136"/>
    </source>
</evidence>
<comment type="caution">
    <text evidence="9">Lacks conserved residue(s) required for the propagation of feature annotation.</text>
</comment>
<evidence type="ECO:0000256" key="2">
    <source>
        <dbReference type="ARBA" id="ARBA00022448"/>
    </source>
</evidence>
<dbReference type="GO" id="GO:0005886">
    <property type="term" value="C:plasma membrane"/>
    <property type="evidence" value="ECO:0007669"/>
    <property type="project" value="UniProtKB-SubCell"/>
</dbReference>
<feature type="transmembrane region" description="Helical" evidence="9">
    <location>
        <begin position="222"/>
        <end position="245"/>
    </location>
</feature>
<gene>
    <name evidence="11" type="primary">LOC111126442</name>
    <name evidence="9" type="synonym">inx</name>
</gene>